<dbReference type="EMBL" id="SOZD01000010">
    <property type="protein sequence ID" value="TFF18211.1"/>
    <property type="molecule type" value="Genomic_DNA"/>
</dbReference>
<dbReference type="Pfam" id="PF05036">
    <property type="entry name" value="SPOR"/>
    <property type="match status" value="1"/>
</dbReference>
<evidence type="ECO:0000313" key="4">
    <source>
        <dbReference type="Proteomes" id="UP000298179"/>
    </source>
</evidence>
<dbReference type="InterPro" id="IPR036680">
    <property type="entry name" value="SPOR-like_sf"/>
</dbReference>
<protein>
    <submittedName>
        <fullName evidence="3">SPOR domain-containing protein</fullName>
    </submittedName>
</protein>
<dbReference type="OrthoDB" id="8480281at2"/>
<feature type="signal peptide" evidence="1">
    <location>
        <begin position="1"/>
        <end position="33"/>
    </location>
</feature>
<feature type="domain" description="SPOR" evidence="2">
    <location>
        <begin position="48"/>
        <end position="113"/>
    </location>
</feature>
<evidence type="ECO:0000259" key="2">
    <source>
        <dbReference type="Pfam" id="PF05036"/>
    </source>
</evidence>
<evidence type="ECO:0000313" key="3">
    <source>
        <dbReference type="EMBL" id="TFF18211.1"/>
    </source>
</evidence>
<dbReference type="InterPro" id="IPR007730">
    <property type="entry name" value="SPOR-like_dom"/>
</dbReference>
<organism evidence="3 4">
    <name type="scientific">Jiella endophytica</name>
    <dbReference type="NCBI Taxonomy" id="2558362"/>
    <lineage>
        <taxon>Bacteria</taxon>
        <taxon>Pseudomonadati</taxon>
        <taxon>Pseudomonadota</taxon>
        <taxon>Alphaproteobacteria</taxon>
        <taxon>Hyphomicrobiales</taxon>
        <taxon>Aurantimonadaceae</taxon>
        <taxon>Jiella</taxon>
    </lineage>
</organism>
<reference evidence="3 4" key="1">
    <citation type="submission" date="2019-03" db="EMBL/GenBank/DDBJ databases">
        <title>Jiella endophytica sp. nov., a novel endophytic bacterium isolated from root of Ficus microcarpa Linn. f.</title>
        <authorList>
            <person name="Tuo L."/>
        </authorList>
    </citation>
    <scope>NUCLEOTIDE SEQUENCE [LARGE SCALE GENOMIC DNA]</scope>
    <source>
        <strain evidence="3 4">CBS5Q-3</strain>
    </source>
</reference>
<dbReference type="Proteomes" id="UP000298179">
    <property type="component" value="Unassembled WGS sequence"/>
</dbReference>
<feature type="chain" id="PRO_5021437795" evidence="1">
    <location>
        <begin position="34"/>
        <end position="122"/>
    </location>
</feature>
<gene>
    <name evidence="3" type="ORF">E3C22_21890</name>
</gene>
<accession>A0A4Y8R9G5</accession>
<dbReference type="SUPFAM" id="SSF110997">
    <property type="entry name" value="Sporulation related repeat"/>
    <property type="match status" value="1"/>
</dbReference>
<dbReference type="Gene3D" id="3.30.70.1070">
    <property type="entry name" value="Sporulation related repeat"/>
    <property type="match status" value="1"/>
</dbReference>
<keyword evidence="1" id="KW-0732">Signal</keyword>
<evidence type="ECO:0000256" key="1">
    <source>
        <dbReference type="SAM" id="SignalP"/>
    </source>
</evidence>
<name>A0A4Y8R9G5_9HYPH</name>
<comment type="caution">
    <text evidence="3">The sequence shown here is derived from an EMBL/GenBank/DDBJ whole genome shotgun (WGS) entry which is preliminary data.</text>
</comment>
<dbReference type="GO" id="GO:0042834">
    <property type="term" value="F:peptidoglycan binding"/>
    <property type="evidence" value="ECO:0007669"/>
    <property type="project" value="InterPro"/>
</dbReference>
<dbReference type="AlphaFoldDB" id="A0A4Y8R9G5"/>
<keyword evidence="4" id="KW-1185">Reference proteome</keyword>
<proteinExistence type="predicted"/>
<sequence length="122" mass="13073">MAGSLRNVIQESIMTGKMLACAMVFAMGLTATATTAEASGCGWYAIGGAFKSRNSAYNQAGNLDASVYDLDDSDSPNAGKGFYVVALGPVRKSQANRYRQEFRQNGVSSAYVKKMCFYGPRL</sequence>